<dbReference type="Proteomes" id="UP000249754">
    <property type="component" value="Unassembled WGS sequence"/>
</dbReference>
<dbReference type="EMBL" id="QLLR01000028">
    <property type="protein sequence ID" value="RAJ24984.1"/>
    <property type="molecule type" value="Genomic_DNA"/>
</dbReference>
<evidence type="ECO:0000313" key="3">
    <source>
        <dbReference type="EMBL" id="RAJ24984.1"/>
    </source>
</evidence>
<proteinExistence type="predicted"/>
<feature type="compositionally biased region" description="Polar residues" evidence="1">
    <location>
        <begin position="1"/>
        <end position="23"/>
    </location>
</feature>
<feature type="transmembrane region" description="Helical" evidence="2">
    <location>
        <begin position="34"/>
        <end position="53"/>
    </location>
</feature>
<organism evidence="3 4">
    <name type="scientific">Pedobacter cryoconitis</name>
    <dbReference type="NCBI Taxonomy" id="188932"/>
    <lineage>
        <taxon>Bacteria</taxon>
        <taxon>Pseudomonadati</taxon>
        <taxon>Bacteroidota</taxon>
        <taxon>Sphingobacteriia</taxon>
        <taxon>Sphingobacteriales</taxon>
        <taxon>Sphingobacteriaceae</taxon>
        <taxon>Pedobacter</taxon>
    </lineage>
</organism>
<dbReference type="AlphaFoldDB" id="A0A327SAM2"/>
<evidence type="ECO:0000313" key="4">
    <source>
        <dbReference type="Proteomes" id="UP000249754"/>
    </source>
</evidence>
<evidence type="ECO:0000256" key="2">
    <source>
        <dbReference type="SAM" id="Phobius"/>
    </source>
</evidence>
<gene>
    <name evidence="3" type="ORF">LY11_04171</name>
</gene>
<reference evidence="3 4" key="1">
    <citation type="submission" date="2018-06" db="EMBL/GenBank/DDBJ databases">
        <title>Genomic Encyclopedia of Archaeal and Bacterial Type Strains, Phase II (KMG-II): from individual species to whole genera.</title>
        <authorList>
            <person name="Goeker M."/>
        </authorList>
    </citation>
    <scope>NUCLEOTIDE SEQUENCE [LARGE SCALE GENOMIC DNA]</scope>
    <source>
        <strain evidence="3 4">DSM 14825</strain>
    </source>
</reference>
<accession>A0A327SAM2</accession>
<dbReference type="OrthoDB" id="9984835at2"/>
<sequence length="109" mass="12342">MAKTPQSSTTLQSIDSRTSSANPFNDWFANPWKTTFTAFASIVSLIAIGYGIASHFDSEGFKIEKIELKQEYGEKLQNAINECREGKMKKYDDDINQIRATVETLKKQK</sequence>
<dbReference type="RefSeq" id="WP_111635540.1">
    <property type="nucleotide sequence ID" value="NZ_QLLR01000028.1"/>
</dbReference>
<feature type="region of interest" description="Disordered" evidence="1">
    <location>
        <begin position="1"/>
        <end position="25"/>
    </location>
</feature>
<evidence type="ECO:0000256" key="1">
    <source>
        <dbReference type="SAM" id="MobiDB-lite"/>
    </source>
</evidence>
<keyword evidence="2" id="KW-1133">Transmembrane helix</keyword>
<name>A0A327SAM2_9SPHI</name>
<protein>
    <submittedName>
        <fullName evidence="3">Uncharacterized protein</fullName>
    </submittedName>
</protein>
<keyword evidence="2" id="KW-0472">Membrane</keyword>
<comment type="caution">
    <text evidence="3">The sequence shown here is derived from an EMBL/GenBank/DDBJ whole genome shotgun (WGS) entry which is preliminary data.</text>
</comment>
<keyword evidence="2" id="KW-0812">Transmembrane</keyword>